<dbReference type="RefSeq" id="WP_090654890.1">
    <property type="nucleotide sequence ID" value="NZ_FOXQ01000001.1"/>
</dbReference>
<dbReference type="InterPro" id="IPR051016">
    <property type="entry name" value="Diverse_Substrate_AcTransf"/>
</dbReference>
<proteinExistence type="inferred from homology"/>
<evidence type="ECO:0000313" key="5">
    <source>
        <dbReference type="EMBL" id="SFP73066.1"/>
    </source>
</evidence>
<dbReference type="FunFam" id="3.40.630.30:FF:000064">
    <property type="entry name" value="GNAT family acetyltransferase"/>
    <property type="match status" value="1"/>
</dbReference>
<dbReference type="Pfam" id="PF00583">
    <property type="entry name" value="Acetyltransf_1"/>
    <property type="match status" value="1"/>
</dbReference>
<dbReference type="AlphaFoldDB" id="A0A1I5SS24"/>
<accession>A0A1I5SS24</accession>
<dbReference type="SUPFAM" id="SSF55729">
    <property type="entry name" value="Acyl-CoA N-acyltransferases (Nat)"/>
    <property type="match status" value="1"/>
</dbReference>
<dbReference type="PROSITE" id="PS51186">
    <property type="entry name" value="GNAT"/>
    <property type="match status" value="1"/>
</dbReference>
<dbReference type="CDD" id="cd04301">
    <property type="entry name" value="NAT_SF"/>
    <property type="match status" value="1"/>
</dbReference>
<keyword evidence="2 5" id="KW-0808">Transferase</keyword>
<dbReference type="Proteomes" id="UP000199031">
    <property type="component" value="Unassembled WGS sequence"/>
</dbReference>
<dbReference type="PANTHER" id="PTHR10545">
    <property type="entry name" value="DIAMINE N-ACETYLTRANSFERASE"/>
    <property type="match status" value="1"/>
</dbReference>
<evidence type="ECO:0000259" key="4">
    <source>
        <dbReference type="PROSITE" id="PS51186"/>
    </source>
</evidence>
<reference evidence="5 6" key="1">
    <citation type="submission" date="2016-10" db="EMBL/GenBank/DDBJ databases">
        <authorList>
            <person name="de Groot N.N."/>
        </authorList>
    </citation>
    <scope>NUCLEOTIDE SEQUENCE [LARGE SCALE GENOMIC DNA]</scope>
    <source>
        <strain evidence="5 6">DSM 28286</strain>
    </source>
</reference>
<dbReference type="GO" id="GO:0008080">
    <property type="term" value="F:N-acetyltransferase activity"/>
    <property type="evidence" value="ECO:0007669"/>
    <property type="project" value="UniProtKB-ARBA"/>
</dbReference>
<protein>
    <submittedName>
        <fullName evidence="5">Diamine N-acetyltransferase</fullName>
    </submittedName>
</protein>
<keyword evidence="3" id="KW-0012">Acyltransferase</keyword>
<comment type="similarity">
    <text evidence="1">Belongs to the acetyltransferase family.</text>
</comment>
<dbReference type="InterPro" id="IPR000182">
    <property type="entry name" value="GNAT_dom"/>
</dbReference>
<evidence type="ECO:0000256" key="3">
    <source>
        <dbReference type="ARBA" id="ARBA00023315"/>
    </source>
</evidence>
<dbReference type="STRING" id="1465490.SAMN05444277_101896"/>
<name>A0A1I5SS24_9BACT</name>
<organism evidence="5 6">
    <name type="scientific">Parafilimonas terrae</name>
    <dbReference type="NCBI Taxonomy" id="1465490"/>
    <lineage>
        <taxon>Bacteria</taxon>
        <taxon>Pseudomonadati</taxon>
        <taxon>Bacteroidota</taxon>
        <taxon>Chitinophagia</taxon>
        <taxon>Chitinophagales</taxon>
        <taxon>Chitinophagaceae</taxon>
        <taxon>Parafilimonas</taxon>
    </lineage>
</organism>
<dbReference type="OrthoDB" id="9805924at2"/>
<sequence>MEIIIRKAEPEDFEEIYRLIREFSTFIKTPEKVTITPEQMLQDKDCFNCFIAVDNNKKIVAFATWFIAYYSWTGKAIYLDDLYVLEKYRGLGIGSKLLDQLIATAKEENCKKLRWQVSNWNKKAIEFYKMRGAVINDIEINCDLKL</sequence>
<dbReference type="InterPro" id="IPR017255">
    <property type="entry name" value="AcTrfase_GNAT_prd"/>
</dbReference>
<dbReference type="PANTHER" id="PTHR10545:SF29">
    <property type="entry name" value="GH14572P-RELATED"/>
    <property type="match status" value="1"/>
</dbReference>
<keyword evidence="6" id="KW-1185">Reference proteome</keyword>
<evidence type="ECO:0000313" key="6">
    <source>
        <dbReference type="Proteomes" id="UP000199031"/>
    </source>
</evidence>
<dbReference type="Gene3D" id="3.40.630.30">
    <property type="match status" value="1"/>
</dbReference>
<dbReference type="PIRSF" id="PIRSF037663">
    <property type="entry name" value="Acetyltransf_GNAT_prd"/>
    <property type="match status" value="1"/>
</dbReference>
<evidence type="ECO:0000256" key="2">
    <source>
        <dbReference type="ARBA" id="ARBA00022679"/>
    </source>
</evidence>
<evidence type="ECO:0000256" key="1">
    <source>
        <dbReference type="ARBA" id="ARBA00008694"/>
    </source>
</evidence>
<feature type="domain" description="N-acetyltransferase" evidence="4">
    <location>
        <begin position="3"/>
        <end position="146"/>
    </location>
</feature>
<dbReference type="InterPro" id="IPR016181">
    <property type="entry name" value="Acyl_CoA_acyltransferase"/>
</dbReference>
<gene>
    <name evidence="5" type="ORF">SAMN05444277_101896</name>
</gene>
<dbReference type="EMBL" id="FOXQ01000001">
    <property type="protein sequence ID" value="SFP73066.1"/>
    <property type="molecule type" value="Genomic_DNA"/>
</dbReference>